<organism evidence="2 3">
    <name type="scientific">Pseudotenacibaculum haliotis</name>
    <dbReference type="NCBI Taxonomy" id="1862138"/>
    <lineage>
        <taxon>Bacteria</taxon>
        <taxon>Pseudomonadati</taxon>
        <taxon>Bacteroidota</taxon>
        <taxon>Flavobacteriia</taxon>
        <taxon>Flavobacteriales</taxon>
        <taxon>Flavobacteriaceae</taxon>
        <taxon>Pseudotenacibaculum</taxon>
    </lineage>
</organism>
<keyword evidence="1" id="KW-0472">Membrane</keyword>
<evidence type="ECO:0008006" key="4">
    <source>
        <dbReference type="Google" id="ProtNLM"/>
    </source>
</evidence>
<protein>
    <recommendedName>
        <fullName evidence="4">Type II secretion system protein</fullName>
    </recommendedName>
</protein>
<dbReference type="RefSeq" id="WP_379667306.1">
    <property type="nucleotide sequence ID" value="NZ_JBHULH010000012.1"/>
</dbReference>
<feature type="transmembrane region" description="Helical" evidence="1">
    <location>
        <begin position="21"/>
        <end position="42"/>
    </location>
</feature>
<comment type="caution">
    <text evidence="2">The sequence shown here is derived from an EMBL/GenBank/DDBJ whole genome shotgun (WGS) entry which is preliminary data.</text>
</comment>
<accession>A0ABW5LZ37</accession>
<keyword evidence="3" id="KW-1185">Reference proteome</keyword>
<reference evidence="3" key="1">
    <citation type="journal article" date="2019" name="Int. J. Syst. Evol. Microbiol.">
        <title>The Global Catalogue of Microorganisms (GCM) 10K type strain sequencing project: providing services to taxonomists for standard genome sequencing and annotation.</title>
        <authorList>
            <consortium name="The Broad Institute Genomics Platform"/>
            <consortium name="The Broad Institute Genome Sequencing Center for Infectious Disease"/>
            <person name="Wu L."/>
            <person name="Ma J."/>
        </authorList>
    </citation>
    <scope>NUCLEOTIDE SEQUENCE [LARGE SCALE GENOMIC DNA]</scope>
    <source>
        <strain evidence="3">KCTC 52127</strain>
    </source>
</reference>
<evidence type="ECO:0000313" key="3">
    <source>
        <dbReference type="Proteomes" id="UP001597508"/>
    </source>
</evidence>
<evidence type="ECO:0000313" key="2">
    <source>
        <dbReference type="EMBL" id="MFD2568597.1"/>
    </source>
</evidence>
<keyword evidence="1" id="KW-0812">Transmembrane</keyword>
<dbReference type="Proteomes" id="UP001597508">
    <property type="component" value="Unassembled WGS sequence"/>
</dbReference>
<gene>
    <name evidence="2" type="ORF">ACFSRZ_14565</name>
</gene>
<name>A0ABW5LZ37_9FLAO</name>
<dbReference type="EMBL" id="JBHULH010000012">
    <property type="protein sequence ID" value="MFD2568597.1"/>
    <property type="molecule type" value="Genomic_DNA"/>
</dbReference>
<proteinExistence type="predicted"/>
<sequence length="116" mass="13436">MARIKKIRFLKIRAASLVETLIATVVIMIVFGIAMATVGNVLERTVKSSTGVIDTELNRLEYLYQHEKILVPDIRELGDWKIRVKKTKEGELNYIIFQAKNQKSQKERIKKILEHN</sequence>
<keyword evidence="1" id="KW-1133">Transmembrane helix</keyword>
<evidence type="ECO:0000256" key="1">
    <source>
        <dbReference type="SAM" id="Phobius"/>
    </source>
</evidence>